<comment type="cofactor">
    <cofactor evidence="1 6">
        <name>pyridoxal 5'-phosphate</name>
        <dbReference type="ChEBI" id="CHEBI:597326"/>
    </cofactor>
</comment>
<dbReference type="PANTHER" id="PTHR11999">
    <property type="entry name" value="GROUP II PYRIDOXAL-5-PHOSPHATE DECARBOXYLASE"/>
    <property type="match status" value="1"/>
</dbReference>
<dbReference type="InterPro" id="IPR002129">
    <property type="entry name" value="PyrdxlP-dep_de-COase"/>
</dbReference>
<gene>
    <name evidence="7" type="ORF">BDCG_09422</name>
</gene>
<proteinExistence type="inferred from homology"/>
<protein>
    <submittedName>
        <fullName evidence="7">Aromatic-L-amino-acid decarboxylase</fullName>
    </submittedName>
</protein>
<sequence length="546" mass="59704">MDGVQFREAAHAAIEEIIEHFNSIDSKRVVPSIEPGYLRPLIPTSAPNDPEPWSKIQPDIESKIMPGLTQWQSPKFMAYFPAGVTYPSILGELYSAAFTAPAFNWLCSPACTELEIIVMDWMAQALGLPDCFLSAASSKSGKSTGGGTIQGTASEIVATVIVAARERHVRDKALAEGLVEGTPEWEDRTMELRTRLVAVGTDQTHSCTAKGARIAGVRYRAIPTRLEDGLAMTGDGLRKMLEQCEREGMEPFYLTATMGTTNSCAIDRFSEIKAVLKEKEAWQKIWVHIDGAYAGSALVTEEWQHIAQEFAEGVDSFMVNLSKWLLVNFDASLLYVSNSIHLTNALDITPAYLRNPSSLTTPVTDFRNWGIPLGRRFRALKVWFVMRTYGLSGMKAHIRKGIKNGVVFANLTKTRPDLFEIVTGPSIGLTTVRVRGLDEASPASTASLTNGTSGLNDGVAKTVGSKDTSTISTQALTQKVCEKINAGGELFLTSSVIGGYTVIRVVSGNPLAQEKYVRQAFEVLVKVTEEVLAEERKKMQGQSLRN</sequence>
<reference evidence="8" key="1">
    <citation type="journal article" date="2015" name="PLoS Genet.">
        <title>The dynamic genome and transcriptome of the human fungal pathogen Blastomyces and close relative Emmonsia.</title>
        <authorList>
            <person name="Munoz J.F."/>
            <person name="Gauthier G.M."/>
            <person name="Desjardins C.A."/>
            <person name="Gallo J.E."/>
            <person name="Holder J."/>
            <person name="Sullivan T.D."/>
            <person name="Marty A.J."/>
            <person name="Carmen J.C."/>
            <person name="Chen Z."/>
            <person name="Ding L."/>
            <person name="Gujja S."/>
            <person name="Magrini V."/>
            <person name="Misas E."/>
            <person name="Mitreva M."/>
            <person name="Priest M."/>
            <person name="Saif S."/>
            <person name="Whiston E.A."/>
            <person name="Young S."/>
            <person name="Zeng Q."/>
            <person name="Goldman W.E."/>
            <person name="Mardis E.R."/>
            <person name="Taylor J.W."/>
            <person name="McEwen J.G."/>
            <person name="Clay O.K."/>
            <person name="Klein B.S."/>
            <person name="Cuomo C.A."/>
        </authorList>
    </citation>
    <scope>NUCLEOTIDE SEQUENCE [LARGE SCALE GENOMIC DNA]</scope>
    <source>
        <strain evidence="8">ER-3 / ATCC MYA-2586</strain>
    </source>
</reference>
<evidence type="ECO:0000256" key="4">
    <source>
        <dbReference type="ARBA" id="ARBA00022898"/>
    </source>
</evidence>
<keyword evidence="3" id="KW-0210">Decarboxylase</keyword>
<dbReference type="EMBL" id="EQ999987">
    <property type="protein sequence ID" value="EEQ86153.1"/>
    <property type="molecule type" value="Genomic_DNA"/>
</dbReference>
<evidence type="ECO:0000313" key="7">
    <source>
        <dbReference type="EMBL" id="EEQ86153.1"/>
    </source>
</evidence>
<dbReference type="GeneID" id="69030843"/>
<dbReference type="InterPro" id="IPR010977">
    <property type="entry name" value="Aromatic_deC"/>
</dbReference>
<dbReference type="Pfam" id="PF00282">
    <property type="entry name" value="Pyridoxal_deC"/>
    <property type="match status" value="1"/>
</dbReference>
<dbReference type="PRINTS" id="PR00800">
    <property type="entry name" value="YHDCRBOXLASE"/>
</dbReference>
<dbReference type="InterPro" id="IPR015421">
    <property type="entry name" value="PyrdxlP-dep_Trfase_major"/>
</dbReference>
<dbReference type="InterPro" id="IPR015422">
    <property type="entry name" value="PyrdxlP-dep_Trfase_small"/>
</dbReference>
<evidence type="ECO:0000256" key="6">
    <source>
        <dbReference type="RuleBase" id="RU000382"/>
    </source>
</evidence>
<keyword evidence="4 6" id="KW-0663">Pyridoxal phosphate</keyword>
<evidence type="ECO:0000313" key="8">
    <source>
        <dbReference type="Proteomes" id="UP000002039"/>
    </source>
</evidence>
<dbReference type="Gene3D" id="1.20.1340.10">
    <property type="entry name" value="dopa decarboxylase, N-terminal domain"/>
    <property type="match status" value="1"/>
</dbReference>
<dbReference type="RefSeq" id="XP_045273759.1">
    <property type="nucleotide sequence ID" value="XM_045425213.1"/>
</dbReference>
<dbReference type="Gene3D" id="3.90.1150.10">
    <property type="entry name" value="Aspartate Aminotransferase, domain 1"/>
    <property type="match status" value="1"/>
</dbReference>
<organism evidence="7 8">
    <name type="scientific">Ajellomyces dermatitidis (strain ER-3 / ATCC MYA-2586)</name>
    <name type="common">Blastomyces dermatitidis</name>
    <dbReference type="NCBI Taxonomy" id="559297"/>
    <lineage>
        <taxon>Eukaryota</taxon>
        <taxon>Fungi</taxon>
        <taxon>Dikarya</taxon>
        <taxon>Ascomycota</taxon>
        <taxon>Pezizomycotina</taxon>
        <taxon>Eurotiomycetes</taxon>
        <taxon>Eurotiomycetidae</taxon>
        <taxon>Onygenales</taxon>
        <taxon>Ajellomycetaceae</taxon>
        <taxon>Blastomyces</taxon>
    </lineage>
</organism>
<dbReference type="InterPro" id="IPR015424">
    <property type="entry name" value="PyrdxlP-dep_Trfase"/>
</dbReference>
<dbReference type="Gene3D" id="3.40.640.10">
    <property type="entry name" value="Type I PLP-dependent aspartate aminotransferase-like (Major domain)"/>
    <property type="match status" value="1"/>
</dbReference>
<name>A0ABP2ES76_AJEDR</name>
<evidence type="ECO:0000256" key="3">
    <source>
        <dbReference type="ARBA" id="ARBA00022793"/>
    </source>
</evidence>
<keyword evidence="8" id="KW-1185">Reference proteome</keyword>
<evidence type="ECO:0000256" key="5">
    <source>
        <dbReference type="ARBA" id="ARBA00023239"/>
    </source>
</evidence>
<dbReference type="PANTHER" id="PTHR11999:SF70">
    <property type="entry name" value="MIP05841P"/>
    <property type="match status" value="1"/>
</dbReference>
<accession>A0ABP2ES76</accession>
<evidence type="ECO:0000256" key="2">
    <source>
        <dbReference type="ARBA" id="ARBA00009533"/>
    </source>
</evidence>
<comment type="similarity">
    <text evidence="2 6">Belongs to the group II decarboxylase family.</text>
</comment>
<dbReference type="SUPFAM" id="SSF53383">
    <property type="entry name" value="PLP-dependent transferases"/>
    <property type="match status" value="1"/>
</dbReference>
<keyword evidence="5 6" id="KW-0456">Lyase</keyword>
<dbReference type="Proteomes" id="UP000002039">
    <property type="component" value="Unassembled WGS sequence"/>
</dbReference>
<evidence type="ECO:0000256" key="1">
    <source>
        <dbReference type="ARBA" id="ARBA00001933"/>
    </source>
</evidence>